<dbReference type="EMBL" id="CAVN010000050">
    <property type="protein sequence ID" value="CDF57138.1"/>
    <property type="molecule type" value="Genomic_DNA"/>
</dbReference>
<keyword evidence="1" id="KW-0540">Nuclease</keyword>
<comment type="caution">
    <text evidence="1">The sequence shown here is derived from an EMBL/GenBank/DDBJ whole genome shotgun (WGS) entry which is preliminary data.</text>
</comment>
<organism evidence="1 2">
    <name type="scientific">Thermobrachium celere DSM 8682</name>
    <dbReference type="NCBI Taxonomy" id="941824"/>
    <lineage>
        <taxon>Bacteria</taxon>
        <taxon>Bacillati</taxon>
        <taxon>Bacillota</taxon>
        <taxon>Clostridia</taxon>
        <taxon>Eubacteriales</taxon>
        <taxon>Clostridiaceae</taxon>
        <taxon>Thermobrachium</taxon>
    </lineage>
</organism>
<dbReference type="EC" id="3.1.-.-" evidence="1"/>
<dbReference type="RefSeq" id="WP_018657852.1">
    <property type="nucleotide sequence ID" value="NZ_HF952002.1"/>
</dbReference>
<reference evidence="1" key="1">
    <citation type="submission" date="2013-03" db="EMBL/GenBank/DDBJ databases">
        <title>Draft genome sequence of the hydrogen-ethanol-producing anaerobic alkalithermophilic Caloramator celere.</title>
        <authorList>
            <person name="Ciranna A."/>
            <person name="Larjo A."/>
            <person name="Kivisto A."/>
            <person name="Santala V."/>
            <person name="Roos C."/>
            <person name="Karp M."/>
        </authorList>
    </citation>
    <scope>NUCLEOTIDE SEQUENCE [LARGE SCALE GENOMIC DNA]</scope>
    <source>
        <strain evidence="1">DSM 8682</strain>
    </source>
</reference>
<keyword evidence="2" id="KW-1185">Reference proteome</keyword>
<protein>
    <submittedName>
        <fullName evidence="1">Single-stranded-DNA-specific exonuclease RecJ</fullName>
        <ecNumber evidence="1">3.1.-.-</ecNumber>
    </submittedName>
</protein>
<evidence type="ECO:0000313" key="1">
    <source>
        <dbReference type="EMBL" id="CDF57138.1"/>
    </source>
</evidence>
<dbReference type="Proteomes" id="UP000014923">
    <property type="component" value="Unassembled WGS sequence"/>
</dbReference>
<sequence length="40" mass="4677">MLLKLIKNQDTNDLNALILDDYTEKIKGLKNLLYNAVWEV</sequence>
<dbReference type="GO" id="GO:0004527">
    <property type="term" value="F:exonuclease activity"/>
    <property type="evidence" value="ECO:0007669"/>
    <property type="project" value="UniProtKB-KW"/>
</dbReference>
<keyword evidence="1" id="KW-0378">Hydrolase</keyword>
<dbReference type="AlphaFoldDB" id="R7RP98"/>
<evidence type="ECO:0000313" key="2">
    <source>
        <dbReference type="Proteomes" id="UP000014923"/>
    </source>
</evidence>
<keyword evidence="1" id="KW-0269">Exonuclease</keyword>
<proteinExistence type="predicted"/>
<accession>R7RP98</accession>
<name>R7RP98_9CLOT</name>
<dbReference type="HOGENOM" id="CLU_3297842_0_0_9"/>
<gene>
    <name evidence="1" type="ORF">TCEL_00033</name>
</gene>